<reference evidence="1" key="1">
    <citation type="submission" date="2023-04" db="EMBL/GenBank/DDBJ databases">
        <title>Phytophthora fragariaefolia NBRC 109709.</title>
        <authorList>
            <person name="Ichikawa N."/>
            <person name="Sato H."/>
            <person name="Tonouchi N."/>
        </authorList>
    </citation>
    <scope>NUCLEOTIDE SEQUENCE</scope>
    <source>
        <strain evidence="1">NBRC 109709</strain>
    </source>
</reference>
<evidence type="ECO:0000313" key="2">
    <source>
        <dbReference type="Proteomes" id="UP001165121"/>
    </source>
</evidence>
<keyword evidence="2" id="KW-1185">Reference proteome</keyword>
<evidence type="ECO:0000313" key="1">
    <source>
        <dbReference type="EMBL" id="GMF51129.1"/>
    </source>
</evidence>
<organism evidence="1 2">
    <name type="scientific">Phytophthora fragariaefolia</name>
    <dbReference type="NCBI Taxonomy" id="1490495"/>
    <lineage>
        <taxon>Eukaryota</taxon>
        <taxon>Sar</taxon>
        <taxon>Stramenopiles</taxon>
        <taxon>Oomycota</taxon>
        <taxon>Peronosporomycetes</taxon>
        <taxon>Peronosporales</taxon>
        <taxon>Peronosporaceae</taxon>
        <taxon>Phytophthora</taxon>
    </lineage>
</organism>
<proteinExistence type="predicted"/>
<dbReference type="OrthoDB" id="106121at2759"/>
<gene>
    <name evidence="1" type="ORF">Pfra01_002058400</name>
</gene>
<sequence length="171" mass="19263">MRLPNRRVGHGETSFGVVSALVFDNESGGAQGSDVVERVTRTTKIENISLNVLCENPLIYISRQLFSVMGDMIVGDTTIPTQIMLLDCGASMIYASRRWVEKDQFKTTKFQDKNIRVKRGDNQIIEAELEKLPVKIQVSGLDKAYDCVTVVYAIPNEFDCVMSRYTKFART</sequence>
<comment type="caution">
    <text evidence="1">The sequence shown here is derived from an EMBL/GenBank/DDBJ whole genome shotgun (WGS) entry which is preliminary data.</text>
</comment>
<accession>A0A9W7CZV9</accession>
<dbReference type="EMBL" id="BSXT01002819">
    <property type="protein sequence ID" value="GMF51129.1"/>
    <property type="molecule type" value="Genomic_DNA"/>
</dbReference>
<dbReference type="Proteomes" id="UP001165121">
    <property type="component" value="Unassembled WGS sequence"/>
</dbReference>
<protein>
    <submittedName>
        <fullName evidence="1">Unnamed protein product</fullName>
    </submittedName>
</protein>
<dbReference type="AlphaFoldDB" id="A0A9W7CZV9"/>
<name>A0A9W7CZV9_9STRA</name>